<dbReference type="EMBL" id="DS989875">
    <property type="protein sequence ID" value="EDX71252.1"/>
    <property type="molecule type" value="Genomic_DNA"/>
</dbReference>
<dbReference type="HOGENOM" id="CLU_1553515_0_0_3"/>
<dbReference type="AlphaFoldDB" id="B4W3Q6"/>
<organism evidence="2 3">
    <name type="scientific">Coleofasciculus chthonoplastes PCC 7420</name>
    <dbReference type="NCBI Taxonomy" id="118168"/>
    <lineage>
        <taxon>Bacteria</taxon>
        <taxon>Bacillati</taxon>
        <taxon>Cyanobacteriota</taxon>
        <taxon>Cyanophyceae</taxon>
        <taxon>Coleofasciculales</taxon>
        <taxon>Coleofasciculaceae</taxon>
        <taxon>Coleofasciculus</taxon>
    </lineage>
</organism>
<name>B4W3Q6_9CYAN</name>
<feature type="region of interest" description="Disordered" evidence="1">
    <location>
        <begin position="11"/>
        <end position="55"/>
    </location>
</feature>
<dbReference type="eggNOG" id="ENOG50338ZY">
    <property type="taxonomic scope" value="Bacteria"/>
</dbReference>
<feature type="compositionally biased region" description="Basic residues" evidence="1">
    <location>
        <begin position="23"/>
        <end position="33"/>
    </location>
</feature>
<evidence type="ECO:0000256" key="1">
    <source>
        <dbReference type="SAM" id="MobiDB-lite"/>
    </source>
</evidence>
<gene>
    <name evidence="2" type="ORF">MC7420_2813</name>
</gene>
<dbReference type="Proteomes" id="UP000003835">
    <property type="component" value="Unassembled WGS sequence"/>
</dbReference>
<protein>
    <submittedName>
        <fullName evidence="2">Uncharacterized protein</fullName>
    </submittedName>
</protein>
<accession>B4W3Q6</accession>
<keyword evidence="3" id="KW-1185">Reference proteome</keyword>
<dbReference type="RefSeq" id="WP_006105976.1">
    <property type="nucleotide sequence ID" value="NZ_DS989875.1"/>
</dbReference>
<proteinExistence type="predicted"/>
<evidence type="ECO:0000313" key="3">
    <source>
        <dbReference type="Proteomes" id="UP000003835"/>
    </source>
</evidence>
<reference evidence="2 3" key="1">
    <citation type="submission" date="2008-07" db="EMBL/GenBank/DDBJ databases">
        <authorList>
            <person name="Tandeau de Marsac N."/>
            <person name="Ferriera S."/>
            <person name="Johnson J."/>
            <person name="Kravitz S."/>
            <person name="Beeson K."/>
            <person name="Sutton G."/>
            <person name="Rogers Y.-H."/>
            <person name="Friedman R."/>
            <person name="Frazier M."/>
            <person name="Venter J.C."/>
        </authorList>
    </citation>
    <scope>NUCLEOTIDE SEQUENCE [LARGE SCALE GENOMIC DNA]</scope>
    <source>
        <strain evidence="2 3">PCC 7420</strain>
    </source>
</reference>
<sequence>MKTLQAGLQFLRSQFMQRQPPRVLKKPPRRRYRSPNPVPRKAIKAPPQPVKSQPPLSFELESSVRMLQQRTKDGWRRLESQASHINRLSTELEAALLELKAIASQVNTDWKTLQKMQHSSTQAIIPNVCEYQITKLPLVQYKPSGVFLLTSRSVDLCKAEREATVLAQVLRRRTRRKRLKR</sequence>
<dbReference type="OrthoDB" id="487323at2"/>
<evidence type="ECO:0000313" key="2">
    <source>
        <dbReference type="EMBL" id="EDX71252.1"/>
    </source>
</evidence>